<evidence type="ECO:0000313" key="3">
    <source>
        <dbReference type="Proteomes" id="UP000267096"/>
    </source>
</evidence>
<keyword evidence="1" id="KW-0472">Membrane</keyword>
<keyword evidence="3" id="KW-1185">Reference proteome</keyword>
<evidence type="ECO:0000313" key="2">
    <source>
        <dbReference type="EMBL" id="VDK50462.1"/>
    </source>
</evidence>
<reference evidence="4" key="1">
    <citation type="submission" date="2016-04" db="UniProtKB">
        <authorList>
            <consortium name="WormBaseParasite"/>
        </authorList>
    </citation>
    <scope>IDENTIFICATION</scope>
</reference>
<protein>
    <submittedName>
        <fullName evidence="4">RGS domain-containing protein</fullName>
    </submittedName>
</protein>
<evidence type="ECO:0000256" key="1">
    <source>
        <dbReference type="SAM" id="Phobius"/>
    </source>
</evidence>
<sequence>MQTINRANETELASVQFFIDAPFTICDSFVSRLKAEEQVKRCPHNLWHNGAFLIIFFAVLIIGSGRRVDDGLKWIFYHSPDISSPNLDLRIYGIILSVFSLPGFTLFIKAGILTYYVFRSSLELQFVDKLAIYLCAAITMLFMLLQSPSALRNIRRDRQLRSEMKLMIENENKGETPHNKDELIDNEVIGHLGKLTEGYQSVKRAEIIRKMNGERLNSKDLCSAIHFLDEDSRDFYKVLFGGFSEELTKYYGDMHKEASSKGAEFYGRLVRKLLRDELYLFDFFNDLDTAHEMLKIFNKELIEPQRQQEMSGDLEYVAYMRVDSSQMLMFGQQGYSMFGKPVHSCHFVEDEIGGIESVGTDSLAIENRWLETENDFSNSDVTGNRVIPFGGYHRGKFRAQVGFDQQARKIKFPYHRLKPDAID</sequence>
<dbReference type="EMBL" id="UYRR01031485">
    <property type="protein sequence ID" value="VDK50462.1"/>
    <property type="molecule type" value="Genomic_DNA"/>
</dbReference>
<organism evidence="4">
    <name type="scientific">Anisakis simplex</name>
    <name type="common">Herring worm</name>
    <dbReference type="NCBI Taxonomy" id="6269"/>
    <lineage>
        <taxon>Eukaryota</taxon>
        <taxon>Metazoa</taxon>
        <taxon>Ecdysozoa</taxon>
        <taxon>Nematoda</taxon>
        <taxon>Chromadorea</taxon>
        <taxon>Rhabditida</taxon>
        <taxon>Spirurina</taxon>
        <taxon>Ascaridomorpha</taxon>
        <taxon>Ascaridoidea</taxon>
        <taxon>Anisakidae</taxon>
        <taxon>Anisakis</taxon>
        <taxon>Anisakis simplex complex</taxon>
    </lineage>
</organism>
<accession>A0A158PPE2</accession>
<gene>
    <name evidence="2" type="ORF">ASIM_LOCUS13739</name>
</gene>
<name>A0A158PPE2_ANISI</name>
<dbReference type="WBParaSite" id="ASIM_0001431101-mRNA-1">
    <property type="protein sequence ID" value="ASIM_0001431101-mRNA-1"/>
    <property type="gene ID" value="ASIM_0001431101"/>
</dbReference>
<keyword evidence="1" id="KW-1133">Transmembrane helix</keyword>
<dbReference type="SUPFAM" id="SSF74788">
    <property type="entry name" value="Cullin repeat-like"/>
    <property type="match status" value="1"/>
</dbReference>
<feature type="transmembrane region" description="Helical" evidence="1">
    <location>
        <begin position="89"/>
        <end position="118"/>
    </location>
</feature>
<reference evidence="2 3" key="2">
    <citation type="submission" date="2018-11" db="EMBL/GenBank/DDBJ databases">
        <authorList>
            <consortium name="Pathogen Informatics"/>
        </authorList>
    </citation>
    <scope>NUCLEOTIDE SEQUENCE [LARGE SCALE GENOMIC DNA]</scope>
</reference>
<dbReference type="InterPro" id="IPR016159">
    <property type="entry name" value="Cullin_repeat-like_dom_sf"/>
</dbReference>
<dbReference type="AlphaFoldDB" id="A0A158PPE2"/>
<dbReference type="Proteomes" id="UP000267096">
    <property type="component" value="Unassembled WGS sequence"/>
</dbReference>
<feature type="transmembrane region" description="Helical" evidence="1">
    <location>
        <begin position="130"/>
        <end position="151"/>
    </location>
</feature>
<keyword evidence="1" id="KW-0812">Transmembrane</keyword>
<proteinExistence type="predicted"/>
<feature type="transmembrane region" description="Helical" evidence="1">
    <location>
        <begin position="46"/>
        <end position="68"/>
    </location>
</feature>
<evidence type="ECO:0000313" key="4">
    <source>
        <dbReference type="WBParaSite" id="ASIM_0001431101-mRNA-1"/>
    </source>
</evidence>